<proteinExistence type="predicted"/>
<keyword evidence="1" id="KW-0812">Transmembrane</keyword>
<keyword evidence="1" id="KW-1133">Transmembrane helix</keyword>
<feature type="transmembrane region" description="Helical" evidence="1">
    <location>
        <begin position="246"/>
        <end position="269"/>
    </location>
</feature>
<keyword evidence="1" id="KW-0472">Membrane</keyword>
<dbReference type="AlphaFoldDB" id="A0A6C0LTI5"/>
<sequence length="272" mass="30371">MHINDMSSVDYEHIDVSFKNDAYELYNVHITDKPVFNTIDSLYVITMANSKRRAGLITQLKNARLTKTAKILINHGYKTGKKEGIVNTTADLLHANKIICMLEQENDNPVVILEDDCEFCASPLELAYVEVLALSGNADGVSLGALMHLSCPGPLGTLRVISGGLTHAMIYSKKTRAALMRMPYSVGAHDTVVYTQTSMIAPRMPLAVQRHYRTENSLTYDPYGIASGILWILGADRYPIRTYRMFHLIGLFGGIVPLAFFTLAFFVYMCFF</sequence>
<dbReference type="EMBL" id="MN740560">
    <property type="protein sequence ID" value="QHU33700.1"/>
    <property type="molecule type" value="Genomic_DNA"/>
</dbReference>
<organism evidence="2">
    <name type="scientific">viral metagenome</name>
    <dbReference type="NCBI Taxonomy" id="1070528"/>
    <lineage>
        <taxon>unclassified sequences</taxon>
        <taxon>metagenomes</taxon>
        <taxon>organismal metagenomes</taxon>
    </lineage>
</organism>
<name>A0A6C0LTI5_9ZZZZ</name>
<evidence type="ECO:0000313" key="2">
    <source>
        <dbReference type="EMBL" id="QHU33700.1"/>
    </source>
</evidence>
<accession>A0A6C0LTI5</accession>
<evidence type="ECO:0000256" key="1">
    <source>
        <dbReference type="SAM" id="Phobius"/>
    </source>
</evidence>
<reference evidence="2" key="1">
    <citation type="journal article" date="2020" name="Nature">
        <title>Giant virus diversity and host interactions through global metagenomics.</title>
        <authorList>
            <person name="Schulz F."/>
            <person name="Roux S."/>
            <person name="Paez-Espino D."/>
            <person name="Jungbluth S."/>
            <person name="Walsh D.A."/>
            <person name="Denef V.J."/>
            <person name="McMahon K.D."/>
            <person name="Konstantinidis K.T."/>
            <person name="Eloe-Fadrosh E.A."/>
            <person name="Kyrpides N.C."/>
            <person name="Woyke T."/>
        </authorList>
    </citation>
    <scope>NUCLEOTIDE SEQUENCE</scope>
    <source>
        <strain evidence="2">GVMAG-S-1016704-121</strain>
    </source>
</reference>
<evidence type="ECO:0008006" key="3">
    <source>
        <dbReference type="Google" id="ProtNLM"/>
    </source>
</evidence>
<protein>
    <recommendedName>
        <fullName evidence="3">Glycosyltransferase</fullName>
    </recommendedName>
</protein>